<proteinExistence type="predicted"/>
<keyword evidence="2" id="KW-1185">Reference proteome</keyword>
<gene>
    <name evidence="1" type="ORF">ABKW32_04325</name>
</gene>
<dbReference type="EMBL" id="JBDYKN010000002">
    <property type="protein sequence ID" value="MEP7728663.1"/>
    <property type="molecule type" value="Genomic_DNA"/>
</dbReference>
<name>A0ABV0KZM8_9GAMM</name>
<reference evidence="1 2" key="1">
    <citation type="submission" date="2024-05" db="EMBL/GenBank/DDBJ databases">
        <authorList>
            <person name="Busch G.E."/>
            <person name="Sharma I."/>
        </authorList>
    </citation>
    <scope>NUCLEOTIDE SEQUENCE [LARGE SCALE GENOMIC DNA]</scope>
    <source>
        <strain evidence="1 2">23GB23</strain>
    </source>
</reference>
<organism evidence="1 2">
    <name type="scientific">Marinomonas primoryensis</name>
    <dbReference type="NCBI Taxonomy" id="178399"/>
    <lineage>
        <taxon>Bacteria</taxon>
        <taxon>Pseudomonadati</taxon>
        <taxon>Pseudomonadota</taxon>
        <taxon>Gammaproteobacteria</taxon>
        <taxon>Oceanospirillales</taxon>
        <taxon>Oceanospirillaceae</taxon>
        <taxon>Marinomonas</taxon>
    </lineage>
</organism>
<sequence>MLPLPNTRPNYQWLKTLEHTHPELVKTKKEVRSFYPEYTMGLSGDSIQTIFETCFPSVTNRNTKATLQALQSALLSLSQCVDFNTNDSILGFLHGRSTARSASIERYKDRSYSNTVFTKVLDTLREYGFISCYTGFKGAGHPYGLTTLWVVEEPYVNWLTEHRHWLSVINFAPDKELLILRDNKKYLVDYPEDADTKALREHIRLTNELRNRFTWSYIPLDKTYWHSKEQHRGKPKRDYYQYVEDDKRQVIIQSDLQCQRSFRENFQTGGRFYCNAQSLSKDERSTLNINGQPTVEIDLKSLHPRLLYNMDGLEAPKDCYASDTPENRQLNKHICMLVLNCKNNKEAKKALMYEYPIDTESASSAIDSFVNRHPNISNHFFKEGWKRLQHLDSVITEKVLSECLEQGFPVLPVHDSYIASIEHTQLLGIIVSTYEQLTGFKPEVSMSENAEAEQLTEQLLDQYDEFVAKIVNP</sequence>
<evidence type="ECO:0000313" key="2">
    <source>
        <dbReference type="Proteomes" id="UP001471651"/>
    </source>
</evidence>
<dbReference type="Proteomes" id="UP001471651">
    <property type="component" value="Unassembled WGS sequence"/>
</dbReference>
<evidence type="ECO:0000313" key="1">
    <source>
        <dbReference type="EMBL" id="MEP7728663.1"/>
    </source>
</evidence>
<dbReference type="RefSeq" id="WP_348576216.1">
    <property type="nucleotide sequence ID" value="NZ_JBDYKN010000002.1"/>
</dbReference>
<protein>
    <submittedName>
        <fullName evidence="1">Uncharacterized protein</fullName>
    </submittedName>
</protein>
<comment type="caution">
    <text evidence="1">The sequence shown here is derived from an EMBL/GenBank/DDBJ whole genome shotgun (WGS) entry which is preliminary data.</text>
</comment>
<accession>A0ABV0KZM8</accession>